<name>A0A2X0QK04_BROTH</name>
<evidence type="ECO:0000256" key="1">
    <source>
        <dbReference type="SAM" id="MobiDB-lite"/>
    </source>
</evidence>
<keyword evidence="2" id="KW-0812">Transmembrane</keyword>
<sequence>MKKLISIMMAVVIMMSPVGTQAINFVTPDQYKTTSVTTVSAKMRGGGYRSSNRSYNTNSNRVKSNTNRTNTNRAATNKAVTANKAQAKSRFGGFLGGMMLGGLAGMLFGGMLANMGGFGNILGMIINVLAIIIIIRLVFMIISRIRQNKKAQATAGGYSDSRQMDRDQDVQTNYQNAMGGGAATAEAETGIVLDEDNISNAVIDFFSYEKQINMYEMQVSLTYDERQGFGADVLNKSGSVIQSLDHFSLVQAIRYWAEKETDLNPNMGIKLNFSEDKGITATLS</sequence>
<dbReference type="InterPro" id="IPR020516">
    <property type="entry name" value="Uncharacterised_YxcD"/>
</dbReference>
<evidence type="ECO:0000313" key="3">
    <source>
        <dbReference type="EMBL" id="SPP29045.1"/>
    </source>
</evidence>
<keyword evidence="2" id="KW-0472">Membrane</keyword>
<dbReference type="PANTHER" id="PTHR41542">
    <property type="entry name" value="BLL5807 PROTEIN"/>
    <property type="match status" value="1"/>
</dbReference>
<feature type="region of interest" description="Disordered" evidence="1">
    <location>
        <begin position="50"/>
        <end position="69"/>
    </location>
</feature>
<evidence type="ECO:0000313" key="4">
    <source>
        <dbReference type="Proteomes" id="UP000270190"/>
    </source>
</evidence>
<dbReference type="Proteomes" id="UP000270190">
    <property type="component" value="Unassembled WGS sequence"/>
</dbReference>
<reference evidence="4" key="1">
    <citation type="submission" date="2018-04" db="EMBL/GenBank/DDBJ databases">
        <authorList>
            <person name="Illikoud N."/>
        </authorList>
    </citation>
    <scope>NUCLEOTIDE SEQUENCE [LARGE SCALE GENOMIC DNA]</scope>
</reference>
<gene>
    <name evidence="3" type="ORF">BTBSAS_40068</name>
</gene>
<dbReference type="EMBL" id="OUNC01000034">
    <property type="protein sequence ID" value="SPP29045.1"/>
    <property type="molecule type" value="Genomic_DNA"/>
</dbReference>
<protein>
    <recommendedName>
        <fullName evidence="5">DUF2653 domain-containing protein</fullName>
    </recommendedName>
</protein>
<dbReference type="Pfam" id="PF10850">
    <property type="entry name" value="DUF2653"/>
    <property type="match status" value="1"/>
</dbReference>
<evidence type="ECO:0000256" key="2">
    <source>
        <dbReference type="SAM" id="Phobius"/>
    </source>
</evidence>
<dbReference type="OrthoDB" id="2360753at2"/>
<keyword evidence="2" id="KW-1133">Transmembrane helix</keyword>
<dbReference type="RefSeq" id="WP_029091704.1">
    <property type="nucleotide sequence ID" value="NZ_CBCPHX010000007.1"/>
</dbReference>
<accession>A0A2X0QK04</accession>
<dbReference type="PANTHER" id="PTHR41542:SF1">
    <property type="entry name" value="BLL5807 PROTEIN"/>
    <property type="match status" value="1"/>
</dbReference>
<dbReference type="AlphaFoldDB" id="A0A2X0QK04"/>
<feature type="transmembrane region" description="Helical" evidence="2">
    <location>
        <begin position="121"/>
        <end position="142"/>
    </location>
</feature>
<organism evidence="3 4">
    <name type="scientific">Brochothrix thermosphacta</name>
    <name type="common">Microbacterium thermosphactum</name>
    <dbReference type="NCBI Taxonomy" id="2756"/>
    <lineage>
        <taxon>Bacteria</taxon>
        <taxon>Bacillati</taxon>
        <taxon>Bacillota</taxon>
        <taxon>Bacilli</taxon>
        <taxon>Bacillales</taxon>
        <taxon>Listeriaceae</taxon>
        <taxon>Brochothrix</taxon>
    </lineage>
</organism>
<dbReference type="GeneID" id="66537717"/>
<proteinExistence type="predicted"/>
<feature type="transmembrane region" description="Helical" evidence="2">
    <location>
        <begin position="94"/>
        <end position="115"/>
    </location>
</feature>
<evidence type="ECO:0008006" key="5">
    <source>
        <dbReference type="Google" id="ProtNLM"/>
    </source>
</evidence>